<evidence type="ECO:0000256" key="4">
    <source>
        <dbReference type="ARBA" id="ARBA00022475"/>
    </source>
</evidence>
<dbReference type="Pfam" id="PF01594">
    <property type="entry name" value="AI-2E_transport"/>
    <property type="match status" value="1"/>
</dbReference>
<gene>
    <name evidence="9" type="ORF">NHE_0175</name>
</gene>
<keyword evidence="3" id="KW-0813">Transport</keyword>
<comment type="subcellular location">
    <subcellularLocation>
        <location evidence="1">Cell membrane</location>
        <topology evidence="1">Multi-pass membrane protein</topology>
    </subcellularLocation>
</comment>
<evidence type="ECO:0000256" key="3">
    <source>
        <dbReference type="ARBA" id="ARBA00022448"/>
    </source>
</evidence>
<dbReference type="RefSeq" id="WP_038558911.1">
    <property type="nucleotide sequence ID" value="NZ_CP007481.1"/>
</dbReference>
<keyword evidence="10" id="KW-1185">Reference proteome</keyword>
<dbReference type="HOGENOM" id="CLU_031275_8_0_5"/>
<evidence type="ECO:0000256" key="6">
    <source>
        <dbReference type="ARBA" id="ARBA00022989"/>
    </source>
</evidence>
<proteinExistence type="inferred from homology"/>
<dbReference type="KEGG" id="nhm:NHE_0175"/>
<feature type="transmembrane region" description="Helical" evidence="8">
    <location>
        <begin position="120"/>
        <end position="140"/>
    </location>
</feature>
<evidence type="ECO:0000313" key="10">
    <source>
        <dbReference type="Proteomes" id="UP000023755"/>
    </source>
</evidence>
<evidence type="ECO:0000313" key="9">
    <source>
        <dbReference type="EMBL" id="AHX11140.1"/>
    </source>
</evidence>
<organism evidence="9 10">
    <name type="scientific">Neorickettsia helminthoeca str. Oregon</name>
    <dbReference type="NCBI Taxonomy" id="1286528"/>
    <lineage>
        <taxon>Bacteria</taxon>
        <taxon>Pseudomonadati</taxon>
        <taxon>Pseudomonadota</taxon>
        <taxon>Alphaproteobacteria</taxon>
        <taxon>Rickettsiales</taxon>
        <taxon>Anaplasmataceae</taxon>
        <taxon>Neorickettsia</taxon>
    </lineage>
</organism>
<feature type="transmembrane region" description="Helical" evidence="8">
    <location>
        <begin position="33"/>
        <end position="56"/>
    </location>
</feature>
<evidence type="ECO:0008006" key="11">
    <source>
        <dbReference type="Google" id="ProtNLM"/>
    </source>
</evidence>
<name>X5HL94_9RICK</name>
<dbReference type="PANTHER" id="PTHR21716:SF53">
    <property type="entry name" value="PERMEASE PERM-RELATED"/>
    <property type="match status" value="1"/>
</dbReference>
<keyword evidence="6 8" id="KW-1133">Transmembrane helix</keyword>
<keyword evidence="4" id="KW-1003">Cell membrane</keyword>
<dbReference type="PANTHER" id="PTHR21716">
    <property type="entry name" value="TRANSMEMBRANE PROTEIN"/>
    <property type="match status" value="1"/>
</dbReference>
<feature type="transmembrane region" description="Helical" evidence="8">
    <location>
        <begin position="273"/>
        <end position="306"/>
    </location>
</feature>
<evidence type="ECO:0000256" key="1">
    <source>
        <dbReference type="ARBA" id="ARBA00004651"/>
    </source>
</evidence>
<keyword evidence="5 8" id="KW-0812">Transmembrane</keyword>
<feature type="transmembrane region" description="Helical" evidence="8">
    <location>
        <begin position="185"/>
        <end position="205"/>
    </location>
</feature>
<accession>X5HL94</accession>
<dbReference type="EMBL" id="CP007481">
    <property type="protein sequence ID" value="AHX11140.1"/>
    <property type="molecule type" value="Genomic_DNA"/>
</dbReference>
<dbReference type="InterPro" id="IPR002549">
    <property type="entry name" value="AI-2E-like"/>
</dbReference>
<dbReference type="OrthoDB" id="5792512at2"/>
<keyword evidence="7 8" id="KW-0472">Membrane</keyword>
<evidence type="ECO:0000256" key="8">
    <source>
        <dbReference type="SAM" id="Phobius"/>
    </source>
</evidence>
<reference evidence="9 10" key="1">
    <citation type="submission" date="2014-03" db="EMBL/GenBank/DDBJ databases">
        <title>Sequencing and Comparison of Genomes and Transcriptome Profiles of Human Ehrlichiosis Agents.</title>
        <authorList>
            <person name="Lin M."/>
            <person name="Daugherty S.C."/>
            <person name="Nagaraj S."/>
            <person name="Cheng Z."/>
            <person name="Xiong Q."/>
            <person name="Lin F.-Y."/>
            <person name="Sengamalay N."/>
            <person name="Ott S."/>
            <person name="Godinez A."/>
            <person name="Tallon L.J."/>
            <person name="Sadzewicz L."/>
            <person name="Fraser C.M."/>
            <person name="Dunning Hotopp J.C."/>
            <person name="Rikihisa Y."/>
        </authorList>
    </citation>
    <scope>NUCLEOTIDE SEQUENCE [LARGE SCALE GENOMIC DNA]</scope>
    <source>
        <strain evidence="9 10">Oregon</strain>
    </source>
</reference>
<dbReference type="GO" id="GO:0055085">
    <property type="term" value="P:transmembrane transport"/>
    <property type="evidence" value="ECO:0007669"/>
    <property type="project" value="TreeGrafter"/>
</dbReference>
<feature type="transmembrane region" description="Helical" evidence="8">
    <location>
        <begin position="211"/>
        <end position="232"/>
    </location>
</feature>
<sequence length="327" mass="35776">MLLAFVFAFIFACFLEGYTTKLAIMLGSRKLASFFIVTLLSILVVIILSLALPLLYHQLILFLSGAPQLLASINKHLQTVAPNLYNFLETQGIASVLDYTLALLPQLSSQITQHLWDSTLAVANGIILVIFTPLITFYLLDDWPVIVSSVREMVPLRYRKAFKIDAQLISASISGYLSGQAKISLILAILYTVLLFFAGLPYYFLIGVSTGILTIIPYLGNITGLVIAHLVAFSNASNVLDVLPITLIFIACGITESMILSPKLLSKSVNLHPLWIIFAITIGGILFGFTGILLAVPFASIAAGFVRLGVAYYKESSYYIDETVDTH</sequence>
<evidence type="ECO:0000256" key="7">
    <source>
        <dbReference type="ARBA" id="ARBA00023136"/>
    </source>
</evidence>
<feature type="transmembrane region" description="Helical" evidence="8">
    <location>
        <begin position="239"/>
        <end position="261"/>
    </location>
</feature>
<comment type="similarity">
    <text evidence="2">Belongs to the autoinducer-2 exporter (AI-2E) (TC 2.A.86) family.</text>
</comment>
<dbReference type="STRING" id="1286528.NHE_0175"/>
<evidence type="ECO:0000256" key="5">
    <source>
        <dbReference type="ARBA" id="ARBA00022692"/>
    </source>
</evidence>
<protein>
    <recommendedName>
        <fullName evidence="11">AI-2E family transporter</fullName>
    </recommendedName>
</protein>
<evidence type="ECO:0000256" key="2">
    <source>
        <dbReference type="ARBA" id="ARBA00009773"/>
    </source>
</evidence>
<dbReference type="GO" id="GO:0005886">
    <property type="term" value="C:plasma membrane"/>
    <property type="evidence" value="ECO:0007669"/>
    <property type="project" value="UniProtKB-SubCell"/>
</dbReference>
<dbReference type="AlphaFoldDB" id="X5HL94"/>
<dbReference type="Proteomes" id="UP000023755">
    <property type="component" value="Chromosome"/>
</dbReference>